<feature type="transmembrane region" description="Helical" evidence="4">
    <location>
        <begin position="668"/>
        <end position="687"/>
    </location>
</feature>
<feature type="transmembrane region" description="Helical" evidence="4">
    <location>
        <begin position="121"/>
        <end position="144"/>
    </location>
</feature>
<keyword evidence="4" id="KW-0472">Membrane</keyword>
<feature type="transmembrane region" description="Helical" evidence="4">
    <location>
        <begin position="200"/>
        <end position="222"/>
    </location>
</feature>
<feature type="transmembrane region" description="Helical" evidence="4">
    <location>
        <begin position="491"/>
        <end position="512"/>
    </location>
</feature>
<dbReference type="PANTHER" id="PTHR43702">
    <property type="entry name" value="L-FUCOSE-PROTON SYMPORTER"/>
    <property type="match status" value="1"/>
</dbReference>
<dbReference type="InterPro" id="IPR011701">
    <property type="entry name" value="MFS"/>
</dbReference>
<feature type="region of interest" description="Disordered" evidence="3">
    <location>
        <begin position="295"/>
        <end position="320"/>
    </location>
</feature>
<evidence type="ECO:0000313" key="7">
    <source>
        <dbReference type="Proteomes" id="UP001222932"/>
    </source>
</evidence>
<evidence type="ECO:0000256" key="1">
    <source>
        <dbReference type="ARBA" id="ARBA00004429"/>
    </source>
</evidence>
<sequence>MPLADRSGSVLVVSAIFLGIATLFTVLRFISKFGIRKRVDTDDVVTFFAWLFTVALCISIIFGATVGVGKPDDLIREEWKGPLKKAVYVYPMFYNLSSMLAKTATLLLYIRMASAHPFLRYASCVVLAIVNVAGIVLVFLNIFQCRPIAAAWQSDIQGQCYDNVTLFLSAAPVNILSDIAILMLPLPIITELRMERRAKIGLVMTFMCGVFVAAVDVVRIAYLQTSLREQIQIGIDHTTANARPVNFYWYTAWGLMWSAIECCVRLCCTCALVLKPLLQRLKEIKETGLHIDSHYTSPHNLSRGAEGDPGEYAHGHDTSDTTSPVIDFGAFKEPHSPRNLPLQAILETSPDVPDEDTMDIMTFFNAGPPASSPPGSSMSTVPHPPDLRSITSNGHIEMNGNGGDISSPFPSLQKTAARMSQSIGAPLHKQVSRLSHRVGAAGAIAVLSTPVRWITNDSAPSEYKDQTTQHFFDFVQMGGRKPLTELTAREAWWPVLFVSILFFLWGFSYGLLGNLTSKILQTIATAQGDGATPAPWRELTLQLSYWIGYVIGPLTVGIYVLHQYGFKATFMAGLVLYACGCMCFWPSSVLASYGGFIFANILTATGLSVLEVAANPFIALAGPGELSEARLNFSQGIQAIGGLFSPILAQKGLFSKSLGRDSLFDVQWCYLAVALFALVLTLVFFYVPLSEATDRELQEETNHRLLAADIKPGARAYGMPAKWFVIGAGVFIMCVYIGQQESLSFFWNEYIDEVLPYTDSFWDLQIGHGLFAAGRFIAAGACYAGFTPRLVLNVCCLGTFITTLLAVFLPAGRSAFACVLLAMFFEAPVFPTLFATALRGQGKNTKYASGALTTAIGIGALVWLPATYGIERRTGEVRTSFILIAVLCGVQMIYPAMLAARPVLRQLVDPRWSRLSARRVSADTDVTVGSTEKHQKHQKHPHVEVRSASEDSGSPIIIGDTTLPNPPGASAAPNRRNGPTGEPSTPPPSRAHSPPAASNAGDEPEFLGLVGDLPEIKM</sequence>
<evidence type="ECO:0000259" key="5">
    <source>
        <dbReference type="Pfam" id="PF20684"/>
    </source>
</evidence>
<feature type="transmembrane region" description="Helical" evidence="4">
    <location>
        <begin position="164"/>
        <end position="188"/>
    </location>
</feature>
<comment type="caution">
    <text evidence="6">The sequence shown here is derived from an EMBL/GenBank/DDBJ whole genome shotgun (WGS) entry which is preliminary data.</text>
</comment>
<name>A0AAD3YEB8_9TREE</name>
<dbReference type="InterPro" id="IPR049326">
    <property type="entry name" value="Rhodopsin_dom_fungi"/>
</dbReference>
<dbReference type="GO" id="GO:0005886">
    <property type="term" value="C:plasma membrane"/>
    <property type="evidence" value="ECO:0007669"/>
    <property type="project" value="UniProtKB-SubCell"/>
</dbReference>
<keyword evidence="4" id="KW-0812">Transmembrane</keyword>
<feature type="transmembrane region" description="Helical" evidence="4">
    <location>
        <begin position="721"/>
        <end position="738"/>
    </location>
</feature>
<dbReference type="AlphaFoldDB" id="A0AAD3YEB8"/>
<keyword evidence="4" id="KW-1133">Transmembrane helix</keyword>
<proteinExistence type="predicted"/>
<dbReference type="PANTHER" id="PTHR43702:SF13">
    <property type="entry name" value="MONOSACCHARIDE TRANSPORTER, PUTATIVE (AFU_ORTHOLOGUE AFUA_4G06630)-RELATED"/>
    <property type="match status" value="1"/>
</dbReference>
<feature type="domain" description="Rhodopsin" evidence="5">
    <location>
        <begin position="27"/>
        <end position="280"/>
    </location>
</feature>
<feature type="transmembrane region" description="Helical" evidence="4">
    <location>
        <begin position="88"/>
        <end position="109"/>
    </location>
</feature>
<feature type="transmembrane region" description="Helical" evidence="4">
    <location>
        <begin position="814"/>
        <end position="835"/>
    </location>
</feature>
<dbReference type="InterPro" id="IPR036259">
    <property type="entry name" value="MFS_trans_sf"/>
</dbReference>
<comment type="subcellular location">
    <subcellularLocation>
        <location evidence="1">Cell inner membrane</location>
        <topology evidence="1">Multi-pass membrane protein</topology>
    </subcellularLocation>
</comment>
<feature type="transmembrane region" description="Helical" evidence="4">
    <location>
        <begin position="568"/>
        <end position="587"/>
    </location>
</feature>
<feature type="transmembrane region" description="Helical" evidence="4">
    <location>
        <begin position="543"/>
        <end position="561"/>
    </location>
</feature>
<feature type="transmembrane region" description="Helical" evidence="4">
    <location>
        <begin position="47"/>
        <end position="68"/>
    </location>
</feature>
<dbReference type="Pfam" id="PF07690">
    <property type="entry name" value="MFS_1"/>
    <property type="match status" value="1"/>
</dbReference>
<evidence type="ECO:0000256" key="4">
    <source>
        <dbReference type="SAM" id="Phobius"/>
    </source>
</evidence>
<reference evidence="6" key="2">
    <citation type="submission" date="2023-06" db="EMBL/GenBank/DDBJ databases">
        <authorList>
            <person name="Kobayashi Y."/>
            <person name="Kayamori A."/>
            <person name="Aoki K."/>
            <person name="Shiwa Y."/>
            <person name="Fujita N."/>
            <person name="Sugita T."/>
            <person name="Iwasaki W."/>
            <person name="Tanaka N."/>
            <person name="Takashima M."/>
        </authorList>
    </citation>
    <scope>NUCLEOTIDE SEQUENCE</scope>
    <source>
        <strain evidence="6">HIS016</strain>
    </source>
</reference>
<feature type="transmembrane region" description="Helical" evidence="4">
    <location>
        <begin position="593"/>
        <end position="619"/>
    </location>
</feature>
<feature type="transmembrane region" description="Helical" evidence="4">
    <location>
        <begin position="790"/>
        <end position="808"/>
    </location>
</feature>
<keyword evidence="2" id="KW-1003">Cell membrane</keyword>
<dbReference type="Pfam" id="PF20684">
    <property type="entry name" value="Fung_rhodopsin"/>
    <property type="match status" value="1"/>
</dbReference>
<feature type="region of interest" description="Disordered" evidence="3">
    <location>
        <begin position="919"/>
        <end position="1018"/>
    </location>
</feature>
<dbReference type="GO" id="GO:0022857">
    <property type="term" value="F:transmembrane transporter activity"/>
    <property type="evidence" value="ECO:0007669"/>
    <property type="project" value="InterPro"/>
</dbReference>
<dbReference type="InterPro" id="IPR050375">
    <property type="entry name" value="MFS_TsgA-like"/>
</dbReference>
<feature type="transmembrane region" description="Helical" evidence="4">
    <location>
        <begin position="6"/>
        <end position="27"/>
    </location>
</feature>
<dbReference type="EMBL" id="BTCM01000006">
    <property type="protein sequence ID" value="GMK58839.1"/>
    <property type="molecule type" value="Genomic_DNA"/>
</dbReference>
<dbReference type="Proteomes" id="UP001222932">
    <property type="component" value="Unassembled WGS sequence"/>
</dbReference>
<gene>
    <name evidence="6" type="ORF">CspeluHIS016_0602810</name>
</gene>
<feature type="compositionally biased region" description="Low complexity" evidence="3">
    <location>
        <begin position="990"/>
        <end position="1000"/>
    </location>
</feature>
<evidence type="ECO:0000256" key="3">
    <source>
        <dbReference type="SAM" id="MobiDB-lite"/>
    </source>
</evidence>
<evidence type="ECO:0000256" key="2">
    <source>
        <dbReference type="ARBA" id="ARBA00022475"/>
    </source>
</evidence>
<dbReference type="Gene3D" id="1.20.1250.20">
    <property type="entry name" value="MFS general substrate transporter like domains"/>
    <property type="match status" value="2"/>
</dbReference>
<protein>
    <recommendedName>
        <fullName evidence="5">Rhodopsin domain-containing protein</fullName>
    </recommendedName>
</protein>
<accession>A0AAD3YEB8</accession>
<organism evidence="6 7">
    <name type="scientific">Cutaneotrichosporon spelunceum</name>
    <dbReference type="NCBI Taxonomy" id="1672016"/>
    <lineage>
        <taxon>Eukaryota</taxon>
        <taxon>Fungi</taxon>
        <taxon>Dikarya</taxon>
        <taxon>Basidiomycota</taxon>
        <taxon>Agaricomycotina</taxon>
        <taxon>Tremellomycetes</taxon>
        <taxon>Trichosporonales</taxon>
        <taxon>Trichosporonaceae</taxon>
        <taxon>Cutaneotrichosporon</taxon>
    </lineage>
</organism>
<dbReference type="SUPFAM" id="SSF103473">
    <property type="entry name" value="MFS general substrate transporter"/>
    <property type="match status" value="1"/>
</dbReference>
<feature type="transmembrane region" description="Helical" evidence="4">
    <location>
        <begin position="880"/>
        <end position="904"/>
    </location>
</feature>
<evidence type="ECO:0000313" key="6">
    <source>
        <dbReference type="EMBL" id="GMK58839.1"/>
    </source>
</evidence>
<reference evidence="6" key="1">
    <citation type="journal article" date="2023" name="BMC Genomics">
        <title>Chromosome-level genome assemblies of Cutaneotrichosporon spp. (Trichosporonales, Basidiomycota) reveal imbalanced evolution between nucleotide sequences and chromosome synteny.</title>
        <authorList>
            <person name="Kobayashi Y."/>
            <person name="Kayamori A."/>
            <person name="Aoki K."/>
            <person name="Shiwa Y."/>
            <person name="Matsutani M."/>
            <person name="Fujita N."/>
            <person name="Sugita T."/>
            <person name="Iwasaki W."/>
            <person name="Tanaka N."/>
            <person name="Takashima M."/>
        </authorList>
    </citation>
    <scope>NUCLEOTIDE SEQUENCE</scope>
    <source>
        <strain evidence="6">HIS016</strain>
    </source>
</reference>
<keyword evidence="7" id="KW-1185">Reference proteome</keyword>
<feature type="transmembrane region" description="Helical" evidence="4">
    <location>
        <begin position="847"/>
        <end position="868"/>
    </location>
</feature>